<feature type="region of interest" description="Disordered" evidence="6">
    <location>
        <begin position="1"/>
        <end position="21"/>
    </location>
</feature>
<gene>
    <name evidence="9" type="primary">oxaA</name>
    <name evidence="9" type="ORF">HF1_15430</name>
</gene>
<evidence type="ECO:0000313" key="10">
    <source>
        <dbReference type="Proteomes" id="UP000008637"/>
    </source>
</evidence>
<evidence type="ECO:0000256" key="6">
    <source>
        <dbReference type="SAM" id="MobiDB-lite"/>
    </source>
</evidence>
<accession>E8ZK80</accession>
<dbReference type="GO" id="GO:0005886">
    <property type="term" value="C:plasma membrane"/>
    <property type="evidence" value="ECO:0007669"/>
    <property type="project" value="TreeGrafter"/>
</dbReference>
<dbReference type="AlphaFoldDB" id="E8ZK80"/>
<evidence type="ECO:0000256" key="4">
    <source>
        <dbReference type="ARBA" id="ARBA00023136"/>
    </source>
</evidence>
<evidence type="ECO:0000256" key="1">
    <source>
        <dbReference type="ARBA" id="ARBA00004141"/>
    </source>
</evidence>
<feature type="domain" description="Membrane insertase YidC/Oxa/ALB C-terminal" evidence="8">
    <location>
        <begin position="146"/>
        <end position="357"/>
    </location>
</feature>
<reference evidence="9 10" key="1">
    <citation type="journal article" date="2011" name="J. Bacteriol.">
        <title>Complete genome sequence of Mycoplasma haemofelis, a hemotropic mycoplasma.</title>
        <authorList>
            <person name="Barker E.N."/>
            <person name="Helps C.R."/>
            <person name="Peters I.R."/>
            <person name="Darby A.C."/>
            <person name="Radford A.D."/>
            <person name="Tasker S."/>
        </authorList>
    </citation>
    <scope>NUCLEOTIDE SEQUENCE [LARGE SCALE GENOMIC DNA]</scope>
    <source>
        <strain evidence="9 10">Langford 1</strain>
    </source>
</reference>
<comment type="subcellular location">
    <subcellularLocation>
        <location evidence="1 5">Membrane</location>
        <topology evidence="1 5">Multi-pass membrane protein</topology>
    </subcellularLocation>
</comment>
<dbReference type="Pfam" id="PF02096">
    <property type="entry name" value="60KD_IMP"/>
    <property type="match status" value="1"/>
</dbReference>
<organism evidence="9 10">
    <name type="scientific">Mycoplasma haemofelis (strain Langford 1)</name>
    <name type="common">Haemobartonella felis</name>
    <dbReference type="NCBI Taxonomy" id="941640"/>
    <lineage>
        <taxon>Bacteria</taxon>
        <taxon>Bacillati</taxon>
        <taxon>Mycoplasmatota</taxon>
        <taxon>Mollicutes</taxon>
        <taxon>Mycoplasmataceae</taxon>
        <taxon>Mycoplasma</taxon>
    </lineage>
</organism>
<dbReference type="EMBL" id="FR773153">
    <property type="protein sequence ID" value="CBY93551.1"/>
    <property type="molecule type" value="Genomic_DNA"/>
</dbReference>
<dbReference type="InterPro" id="IPR028055">
    <property type="entry name" value="YidC/Oxa/ALB_C"/>
</dbReference>
<comment type="similarity">
    <text evidence="5">Belongs to the OXA1/ALB3/YidC family.</text>
</comment>
<keyword evidence="4 7" id="KW-0472">Membrane</keyword>
<proteinExistence type="inferred from homology"/>
<feature type="transmembrane region" description="Helical" evidence="7">
    <location>
        <begin position="322"/>
        <end position="344"/>
    </location>
</feature>
<dbReference type="KEGG" id="mha:HF1_15430"/>
<evidence type="ECO:0000313" key="9">
    <source>
        <dbReference type="EMBL" id="CBY93551.1"/>
    </source>
</evidence>
<feature type="transmembrane region" description="Helical" evidence="7">
    <location>
        <begin position="143"/>
        <end position="164"/>
    </location>
</feature>
<keyword evidence="10" id="KW-1185">Reference proteome</keyword>
<evidence type="ECO:0000256" key="5">
    <source>
        <dbReference type="RuleBase" id="RU003945"/>
    </source>
</evidence>
<dbReference type="OrthoDB" id="394558at2"/>
<evidence type="ECO:0000256" key="7">
    <source>
        <dbReference type="SAM" id="Phobius"/>
    </source>
</evidence>
<dbReference type="PANTHER" id="PTHR12428:SF65">
    <property type="entry name" value="CYTOCHROME C OXIDASE ASSEMBLY PROTEIN COX18, MITOCHONDRIAL"/>
    <property type="match status" value="1"/>
</dbReference>
<feature type="transmembrane region" description="Helical" evidence="7">
    <location>
        <begin position="30"/>
        <end position="51"/>
    </location>
</feature>
<dbReference type="Proteomes" id="UP000008637">
    <property type="component" value="Chromosome"/>
</dbReference>
<keyword evidence="2 5" id="KW-0812">Transmembrane</keyword>
<dbReference type="InterPro" id="IPR001708">
    <property type="entry name" value="YidC/ALB3/OXA1/COX18"/>
</dbReference>
<dbReference type="HOGENOM" id="CLU_058030_0_0_14"/>
<name>E8ZK80_MYCHL</name>
<feature type="transmembrane region" description="Helical" evidence="7">
    <location>
        <begin position="107"/>
        <end position="131"/>
    </location>
</feature>
<protein>
    <submittedName>
        <fullName evidence="9">Membrane protein OxaA</fullName>
    </submittedName>
</protein>
<evidence type="ECO:0000256" key="2">
    <source>
        <dbReference type="ARBA" id="ARBA00022692"/>
    </source>
</evidence>
<evidence type="ECO:0000259" key="8">
    <source>
        <dbReference type="Pfam" id="PF02096"/>
    </source>
</evidence>
<dbReference type="GO" id="GO:0051205">
    <property type="term" value="P:protein insertion into membrane"/>
    <property type="evidence" value="ECO:0007669"/>
    <property type="project" value="TreeGrafter"/>
</dbReference>
<dbReference type="GO" id="GO:0032977">
    <property type="term" value="F:membrane insertase activity"/>
    <property type="evidence" value="ECO:0007669"/>
    <property type="project" value="InterPro"/>
</dbReference>
<evidence type="ECO:0000256" key="3">
    <source>
        <dbReference type="ARBA" id="ARBA00022989"/>
    </source>
</evidence>
<dbReference type="PANTHER" id="PTHR12428">
    <property type="entry name" value="OXA1"/>
    <property type="match status" value="1"/>
</dbReference>
<sequence length="379" mass="44919">MKNSNTNLTPYWERKSKDSNSNESLNFKKYLFYLKVSLYSFSLLMILWSFFQSFAATYTNYHPDPGVGLEFGFLPSDNGTGTGDVKFDLGSWSIAGPRYHAFYRPTWIYGPFLSWFVYPVAYVFMNLMWFFHKFPELEENGLYVIFSMLIIMFFMRFVTFWTTLRSSIYQEKQLLHQSAIDAISSKYDKYDITDKQARLKKHQELSAYYKKHNLKPLAILENFFINTPVFLIVFKVITICRPIKFTVLLNIWDLSKTPLTTIFDDFLNEGWMYLVLCLIIIPTNFFSQKTSIWLSQARHPSLKKNIVDKNSQTYKMQRIQKVMTFVFLLFTFFWSTGLAIYYFFNSVFTIFQNLIIHQILLFKKSNESESLLKLKKLGI</sequence>
<feature type="transmembrane region" description="Helical" evidence="7">
    <location>
        <begin position="271"/>
        <end position="287"/>
    </location>
</feature>
<keyword evidence="3 7" id="KW-1133">Transmembrane helix</keyword>